<evidence type="ECO:0000256" key="4">
    <source>
        <dbReference type="PROSITE-ProRule" id="PRU00452"/>
    </source>
</evidence>
<evidence type="ECO:0000256" key="1">
    <source>
        <dbReference type="ARBA" id="ARBA00022723"/>
    </source>
</evidence>
<dbReference type="Pfam" id="PF02891">
    <property type="entry name" value="zf-MIZ"/>
    <property type="match status" value="1"/>
</dbReference>
<evidence type="ECO:0000256" key="5">
    <source>
        <dbReference type="SAM" id="MobiDB-lite"/>
    </source>
</evidence>
<dbReference type="GO" id="GO:0061665">
    <property type="term" value="F:SUMO ligase activity"/>
    <property type="evidence" value="ECO:0007669"/>
    <property type="project" value="TreeGrafter"/>
</dbReference>
<sequence length="802" mass="85149">MAGTAVTPPPAAGVPVTDGAVALKSSLSASDWNSFRMSAVMDRLLGHIYGNRKSETVELLNLCLSLARSIDFAIGNNEVPSRSPDLPSLVKKVCQYKTDSVLQASIMVLMISVKSACQTGWFSVADSDELSNLTKEIETNFCSVSNCNNQPDHHLSVISTIMSRFYPRIKLGHILALLEVKPGYDAYVKDFQISKNISTSPQDKIRLLVVQTDNTETSACLVSPAKVNFLLNGRGVERRTNHSLDTGPQIPTIVNNLLKYGTNLLQAVGEFNGNYCIAIAFMSEVPNPDNNTLQDYEQHAPATVDADSEIIVGPSRISLNCPISFKKIKTPVKGHSCKHIQCFDFDNYVDINSRRPSWRCPHCNQHILKEAGSHVSNVTISSDGSWSATTAETDDTTQKKPDDVAPNLGRDESPSGPADILDLTEIDDVMSEVTPSEAEDAKQLLTAAQNSMSRAGQGSSAQDDFWSAVFLSTFGNVPSNARPSSLNVLTAVSEGGALNAISGLSPNGTPSPNALQFQFGNTNDYGRISNSTLLRNVTRVPVGIQALPVQNPSSARSYTNSGNIMNTNNRPAVSQVSPNYSTAPVAHIRQGLPVSSSPSMQHSTVQRNYSFPSVEPPRSSTGFQAPNAYVQQPSSSQASFLRQPITTQHSHLIAAANRAVQMSFEPTRPSYSTITSPRDQMGSQPFSGADGHNLAAEMNWRPAGRMRGALSGQAYTEAYNQAMSRPVQPVAQGVRPVPTVTSSMLDPPPGYVAAGGGAAVQGVPAGSVQGVPAQNHVLSGAGGPSGGPVGSGVGPGGSAGMG</sequence>
<keyword evidence="3" id="KW-0862">Zinc</keyword>
<dbReference type="AlphaFoldDB" id="A0A5A7PCU1"/>
<comment type="caution">
    <text evidence="7">The sequence shown here is derived from an EMBL/GenBank/DDBJ whole genome shotgun (WGS) entry which is preliminary data.</text>
</comment>
<keyword evidence="8" id="KW-1185">Reference proteome</keyword>
<feature type="compositionally biased region" description="Polar residues" evidence="5">
    <location>
        <begin position="379"/>
        <end position="391"/>
    </location>
</feature>
<evidence type="ECO:0000313" key="8">
    <source>
        <dbReference type="Proteomes" id="UP000325081"/>
    </source>
</evidence>
<dbReference type="GO" id="GO:0000785">
    <property type="term" value="C:chromatin"/>
    <property type="evidence" value="ECO:0007669"/>
    <property type="project" value="TreeGrafter"/>
</dbReference>
<feature type="region of interest" description="Disordered" evidence="5">
    <location>
        <begin position="552"/>
        <end position="576"/>
    </location>
</feature>
<dbReference type="OrthoDB" id="10263264at2759"/>
<dbReference type="Gene3D" id="3.30.40.10">
    <property type="entry name" value="Zinc/RING finger domain, C3HC4 (zinc finger)"/>
    <property type="match status" value="1"/>
</dbReference>
<evidence type="ECO:0000256" key="3">
    <source>
        <dbReference type="ARBA" id="ARBA00022833"/>
    </source>
</evidence>
<protein>
    <submittedName>
        <fullName evidence="7">Sumo ligase</fullName>
    </submittedName>
</protein>
<gene>
    <name evidence="7" type="ORF">STAS_06261</name>
</gene>
<accession>A0A5A7PCU1</accession>
<feature type="domain" description="SP-RING-type" evidence="6">
    <location>
        <begin position="306"/>
        <end position="395"/>
    </location>
</feature>
<dbReference type="PROSITE" id="PS51044">
    <property type="entry name" value="ZF_SP_RING"/>
    <property type="match status" value="1"/>
</dbReference>
<feature type="compositionally biased region" description="Gly residues" evidence="5">
    <location>
        <begin position="780"/>
        <end position="802"/>
    </location>
</feature>
<evidence type="ECO:0000313" key="7">
    <source>
        <dbReference type="EMBL" id="GER30326.1"/>
    </source>
</evidence>
<dbReference type="Proteomes" id="UP000325081">
    <property type="component" value="Unassembled WGS sequence"/>
</dbReference>
<dbReference type="CDD" id="cd16650">
    <property type="entry name" value="SP-RING_PIAS-like"/>
    <property type="match status" value="1"/>
</dbReference>
<dbReference type="GO" id="GO:0016874">
    <property type="term" value="F:ligase activity"/>
    <property type="evidence" value="ECO:0007669"/>
    <property type="project" value="UniProtKB-KW"/>
</dbReference>
<dbReference type="InterPro" id="IPR004181">
    <property type="entry name" value="Znf_MIZ"/>
</dbReference>
<dbReference type="GO" id="GO:0016925">
    <property type="term" value="P:protein sumoylation"/>
    <property type="evidence" value="ECO:0007669"/>
    <property type="project" value="TreeGrafter"/>
</dbReference>
<dbReference type="EMBL" id="BKCP01004339">
    <property type="protein sequence ID" value="GER30326.1"/>
    <property type="molecule type" value="Genomic_DNA"/>
</dbReference>
<evidence type="ECO:0000259" key="6">
    <source>
        <dbReference type="PROSITE" id="PS51044"/>
    </source>
</evidence>
<name>A0A5A7PCU1_STRAF</name>
<dbReference type="InterPro" id="IPR013083">
    <property type="entry name" value="Znf_RING/FYVE/PHD"/>
</dbReference>
<organism evidence="7 8">
    <name type="scientific">Striga asiatica</name>
    <name type="common">Asiatic witchweed</name>
    <name type="synonym">Buchnera asiatica</name>
    <dbReference type="NCBI Taxonomy" id="4170"/>
    <lineage>
        <taxon>Eukaryota</taxon>
        <taxon>Viridiplantae</taxon>
        <taxon>Streptophyta</taxon>
        <taxon>Embryophyta</taxon>
        <taxon>Tracheophyta</taxon>
        <taxon>Spermatophyta</taxon>
        <taxon>Magnoliopsida</taxon>
        <taxon>eudicotyledons</taxon>
        <taxon>Gunneridae</taxon>
        <taxon>Pentapetalae</taxon>
        <taxon>asterids</taxon>
        <taxon>lamiids</taxon>
        <taxon>Lamiales</taxon>
        <taxon>Orobanchaceae</taxon>
        <taxon>Buchnereae</taxon>
        <taxon>Striga</taxon>
    </lineage>
</organism>
<dbReference type="GO" id="GO:0008270">
    <property type="term" value="F:zinc ion binding"/>
    <property type="evidence" value="ECO:0007669"/>
    <property type="project" value="UniProtKB-KW"/>
</dbReference>
<evidence type="ECO:0000256" key="2">
    <source>
        <dbReference type="ARBA" id="ARBA00022771"/>
    </source>
</evidence>
<feature type="region of interest" description="Disordered" evidence="5">
    <location>
        <begin position="777"/>
        <end position="802"/>
    </location>
</feature>
<dbReference type="PANTHER" id="PTHR10782:SF4">
    <property type="entry name" value="TONALLI, ISOFORM E"/>
    <property type="match status" value="1"/>
</dbReference>
<feature type="region of interest" description="Disordered" evidence="5">
    <location>
        <begin position="379"/>
        <end position="420"/>
    </location>
</feature>
<feature type="compositionally biased region" description="Basic and acidic residues" evidence="5">
    <location>
        <begin position="396"/>
        <end position="413"/>
    </location>
</feature>
<keyword evidence="7" id="KW-0436">Ligase</keyword>
<keyword evidence="2 4" id="KW-0863">Zinc-finger</keyword>
<keyword evidence="1" id="KW-0479">Metal-binding</keyword>
<dbReference type="PANTHER" id="PTHR10782">
    <property type="entry name" value="ZINC FINGER MIZ DOMAIN-CONTAINING PROTEIN"/>
    <property type="match status" value="1"/>
</dbReference>
<proteinExistence type="predicted"/>
<reference evidence="8" key="1">
    <citation type="journal article" date="2019" name="Curr. Biol.">
        <title>Genome Sequence of Striga asiatica Provides Insight into the Evolution of Plant Parasitism.</title>
        <authorList>
            <person name="Yoshida S."/>
            <person name="Kim S."/>
            <person name="Wafula E.K."/>
            <person name="Tanskanen J."/>
            <person name="Kim Y.M."/>
            <person name="Honaas L."/>
            <person name="Yang Z."/>
            <person name="Spallek T."/>
            <person name="Conn C.E."/>
            <person name="Ichihashi Y."/>
            <person name="Cheong K."/>
            <person name="Cui S."/>
            <person name="Der J.P."/>
            <person name="Gundlach H."/>
            <person name="Jiao Y."/>
            <person name="Hori C."/>
            <person name="Ishida J.K."/>
            <person name="Kasahara H."/>
            <person name="Kiba T."/>
            <person name="Kim M.S."/>
            <person name="Koo N."/>
            <person name="Laohavisit A."/>
            <person name="Lee Y.H."/>
            <person name="Lumba S."/>
            <person name="McCourt P."/>
            <person name="Mortimer J.C."/>
            <person name="Mutuku J.M."/>
            <person name="Nomura T."/>
            <person name="Sasaki-Sekimoto Y."/>
            <person name="Seto Y."/>
            <person name="Wang Y."/>
            <person name="Wakatake T."/>
            <person name="Sakakibara H."/>
            <person name="Demura T."/>
            <person name="Yamaguchi S."/>
            <person name="Yoneyama K."/>
            <person name="Manabe R.I."/>
            <person name="Nelson D.C."/>
            <person name="Schulman A.H."/>
            <person name="Timko M.P."/>
            <person name="dePamphilis C.W."/>
            <person name="Choi D."/>
            <person name="Shirasu K."/>
        </authorList>
    </citation>
    <scope>NUCLEOTIDE SEQUENCE [LARGE SCALE GENOMIC DNA]</scope>
    <source>
        <strain evidence="8">cv. UVA1</strain>
    </source>
</reference>